<dbReference type="GO" id="GO:0043531">
    <property type="term" value="F:ADP binding"/>
    <property type="evidence" value="ECO:0007669"/>
    <property type="project" value="InterPro"/>
</dbReference>
<dbReference type="InterPro" id="IPR001867">
    <property type="entry name" value="OmpR/PhoB-type_DNA-bd"/>
</dbReference>
<evidence type="ECO:0000256" key="1">
    <source>
        <dbReference type="ARBA" id="ARBA00005820"/>
    </source>
</evidence>
<dbReference type="SMART" id="SM01043">
    <property type="entry name" value="BTAD"/>
    <property type="match status" value="1"/>
</dbReference>
<dbReference type="PROSITE" id="PS51755">
    <property type="entry name" value="OMPR_PHOB"/>
    <property type="match status" value="1"/>
</dbReference>
<dbReference type="SUPFAM" id="SSF52540">
    <property type="entry name" value="P-loop containing nucleoside triphosphate hydrolases"/>
    <property type="match status" value="1"/>
</dbReference>
<feature type="repeat" description="TPR" evidence="5">
    <location>
        <begin position="841"/>
        <end position="874"/>
    </location>
</feature>
<dbReference type="SMART" id="SM00028">
    <property type="entry name" value="TPR"/>
    <property type="match status" value="5"/>
</dbReference>
<dbReference type="Pfam" id="PF13424">
    <property type="entry name" value="TPR_12"/>
    <property type="match status" value="1"/>
</dbReference>
<dbReference type="Proteomes" id="UP000612585">
    <property type="component" value="Unassembled WGS sequence"/>
</dbReference>
<evidence type="ECO:0000259" key="7">
    <source>
        <dbReference type="PROSITE" id="PS51755"/>
    </source>
</evidence>
<dbReference type="InterPro" id="IPR019734">
    <property type="entry name" value="TPR_rpt"/>
</dbReference>
<dbReference type="PROSITE" id="PS50005">
    <property type="entry name" value="TPR"/>
    <property type="match status" value="2"/>
</dbReference>
<feature type="DNA-binding region" description="OmpR/PhoB-type" evidence="6">
    <location>
        <begin position="1"/>
        <end position="93"/>
    </location>
</feature>
<dbReference type="InterPro" id="IPR051677">
    <property type="entry name" value="AfsR-DnrI-RedD_regulator"/>
</dbReference>
<evidence type="ECO:0000256" key="6">
    <source>
        <dbReference type="PROSITE-ProRule" id="PRU01091"/>
    </source>
</evidence>
<keyword evidence="2" id="KW-0805">Transcription regulation</keyword>
<evidence type="ECO:0000256" key="3">
    <source>
        <dbReference type="ARBA" id="ARBA00023125"/>
    </source>
</evidence>
<feature type="repeat" description="TPR" evidence="5">
    <location>
        <begin position="881"/>
        <end position="914"/>
    </location>
</feature>
<dbReference type="SUPFAM" id="SSF46894">
    <property type="entry name" value="C-terminal effector domain of the bipartite response regulators"/>
    <property type="match status" value="1"/>
</dbReference>
<dbReference type="InterPro" id="IPR016032">
    <property type="entry name" value="Sig_transdc_resp-reg_C-effctor"/>
</dbReference>
<evidence type="ECO:0000313" key="8">
    <source>
        <dbReference type="EMBL" id="GIJ55354.1"/>
    </source>
</evidence>
<reference evidence="8" key="1">
    <citation type="submission" date="2021-01" db="EMBL/GenBank/DDBJ databases">
        <title>Whole genome shotgun sequence of Virgisporangium aurantiacum NBRC 16421.</title>
        <authorList>
            <person name="Komaki H."/>
            <person name="Tamura T."/>
        </authorList>
    </citation>
    <scope>NUCLEOTIDE SEQUENCE</scope>
    <source>
        <strain evidence="8">NBRC 16421</strain>
    </source>
</reference>
<evidence type="ECO:0000256" key="5">
    <source>
        <dbReference type="PROSITE-ProRule" id="PRU00339"/>
    </source>
</evidence>
<keyword evidence="9" id="KW-1185">Reference proteome</keyword>
<dbReference type="AlphaFoldDB" id="A0A8J3Z0F2"/>
<dbReference type="Gene3D" id="3.40.50.300">
    <property type="entry name" value="P-loop containing nucleotide triphosphate hydrolases"/>
    <property type="match status" value="1"/>
</dbReference>
<keyword evidence="4" id="KW-0804">Transcription</keyword>
<dbReference type="InterPro" id="IPR005158">
    <property type="entry name" value="BTAD"/>
</dbReference>
<dbReference type="EMBL" id="BOPG01000017">
    <property type="protein sequence ID" value="GIJ55354.1"/>
    <property type="molecule type" value="Genomic_DNA"/>
</dbReference>
<dbReference type="InterPro" id="IPR036388">
    <property type="entry name" value="WH-like_DNA-bd_sf"/>
</dbReference>
<keyword evidence="3 6" id="KW-0238">DNA-binding</keyword>
<dbReference type="Pfam" id="PF03704">
    <property type="entry name" value="BTAD"/>
    <property type="match status" value="1"/>
</dbReference>
<dbReference type="GO" id="GO:0006355">
    <property type="term" value="P:regulation of DNA-templated transcription"/>
    <property type="evidence" value="ECO:0007669"/>
    <property type="project" value="InterPro"/>
</dbReference>
<dbReference type="RefSeq" id="WP_203992042.1">
    <property type="nucleotide sequence ID" value="NZ_BOPG01000017.1"/>
</dbReference>
<organism evidence="8 9">
    <name type="scientific">Virgisporangium aurantiacum</name>
    <dbReference type="NCBI Taxonomy" id="175570"/>
    <lineage>
        <taxon>Bacteria</taxon>
        <taxon>Bacillati</taxon>
        <taxon>Actinomycetota</taxon>
        <taxon>Actinomycetes</taxon>
        <taxon>Micromonosporales</taxon>
        <taxon>Micromonosporaceae</taxon>
        <taxon>Virgisporangium</taxon>
    </lineage>
</organism>
<proteinExistence type="inferred from homology"/>
<dbReference type="GO" id="GO:0003677">
    <property type="term" value="F:DNA binding"/>
    <property type="evidence" value="ECO:0007669"/>
    <property type="project" value="UniProtKB-UniRule"/>
</dbReference>
<comment type="caution">
    <text evidence="8">The sequence shown here is derived from an EMBL/GenBank/DDBJ whole genome shotgun (WGS) entry which is preliminary data.</text>
</comment>
<sequence>MEFRILGPVEVWAGTTRVDPGPPRQRGILAALAVDAGRPVAMDTVVDRVWGPTASGRTRHTLHVYIGRIRRVLEDAGGAAQLLLRSGGYLLDTDPDQVDALLFRRLVQAARDTGATGQLREALDLWRGTPLADVPGEWADRVRAGWERQRVDAVVAWAQAELQQGRPGNVLATASELVTEYPLVEPLIAVQMRALAAAGRGAEALEIFARTRHQLVERLGVDPGADLRALHQSVLRGEFEEPVEEPVTAAIVVNTPAPAADVPAQLPLDVFGFTGRADELAHLDAILATAEEQRTAMVIAVLAGSAGAGKTALAVHWAHRVRDRFPDGQLYVNLRGFDPTGAAVTPAEALRGFLDALDAPQDRIPAGLTGQTGLYRSLLTGRRVLVVLDNARDAEQVRPLLPGTPGCFVLISSRDQLRGLVAAEGAHPVAVGQLPDDDARQFLTRRMGPARVSADPQAVDAIIKGCARLPLALAVVAARAVTSPAFPLAAVADELRDARTDLDAFADGDLATDVRSVFSWSYHTLRPAAARLFRLLGLHAGPDITAGAAASLAALPPRDADDLLTELARTQMVSEHLPGRFTFHDLLRAYANELVRDLDPEADRAAAVRRLMDYYLHSAVAANRRLDPSREPIPLVAPAAGARHDSFDGQDDAMAWFALEHATLLAAVRQADDAGLDEHTWQLPWALSTFNDRQGHWIDQVSLMRIALEATRRAGDRAARAVIHRGLALIFSRLARYDEADVHCRYALELYRDLDDPVGQAMAYQNLSWVAGRQLRNEQGLAYAQRALPLFRATRNTQGQASTLNDIGWFYVLLGKHEEALVACREALGLFEKLGNSAAQANTWDSIGYAYHSQGNHAEAIASYEYAYELLLELGDLYGQAEILDHLGDTYLETGAADAAREVWERALSTMEELRHADAAQIRAKLRRL</sequence>
<dbReference type="Gene3D" id="1.10.10.10">
    <property type="entry name" value="Winged helix-like DNA-binding domain superfamily/Winged helix DNA-binding domain"/>
    <property type="match status" value="1"/>
</dbReference>
<dbReference type="PRINTS" id="PR00364">
    <property type="entry name" value="DISEASERSIST"/>
</dbReference>
<dbReference type="SMART" id="SM00862">
    <property type="entry name" value="Trans_reg_C"/>
    <property type="match status" value="1"/>
</dbReference>
<feature type="domain" description="OmpR/PhoB-type" evidence="7">
    <location>
        <begin position="1"/>
        <end position="93"/>
    </location>
</feature>
<dbReference type="GO" id="GO:0000160">
    <property type="term" value="P:phosphorelay signal transduction system"/>
    <property type="evidence" value="ECO:0007669"/>
    <property type="project" value="InterPro"/>
</dbReference>
<evidence type="ECO:0000256" key="4">
    <source>
        <dbReference type="ARBA" id="ARBA00023163"/>
    </source>
</evidence>
<dbReference type="InterPro" id="IPR027417">
    <property type="entry name" value="P-loop_NTPase"/>
</dbReference>
<dbReference type="CDD" id="cd15831">
    <property type="entry name" value="BTAD"/>
    <property type="match status" value="1"/>
</dbReference>
<evidence type="ECO:0000256" key="2">
    <source>
        <dbReference type="ARBA" id="ARBA00023015"/>
    </source>
</evidence>
<accession>A0A8J3Z0F2</accession>
<dbReference type="Pfam" id="PF13374">
    <property type="entry name" value="TPR_10"/>
    <property type="match status" value="1"/>
</dbReference>
<comment type="similarity">
    <text evidence="1">Belongs to the AfsR/DnrI/RedD regulatory family.</text>
</comment>
<name>A0A8J3Z0F2_9ACTN</name>
<dbReference type="Pfam" id="PF00486">
    <property type="entry name" value="Trans_reg_C"/>
    <property type="match status" value="1"/>
</dbReference>
<dbReference type="Gene3D" id="1.25.40.10">
    <property type="entry name" value="Tetratricopeptide repeat domain"/>
    <property type="match status" value="2"/>
</dbReference>
<keyword evidence="5" id="KW-0802">TPR repeat</keyword>
<evidence type="ECO:0000313" key="9">
    <source>
        <dbReference type="Proteomes" id="UP000612585"/>
    </source>
</evidence>
<dbReference type="PANTHER" id="PTHR35807:SF1">
    <property type="entry name" value="TRANSCRIPTIONAL REGULATOR REDD"/>
    <property type="match status" value="1"/>
</dbReference>
<dbReference type="InterPro" id="IPR011990">
    <property type="entry name" value="TPR-like_helical_dom_sf"/>
</dbReference>
<dbReference type="SUPFAM" id="SSF48452">
    <property type="entry name" value="TPR-like"/>
    <property type="match status" value="3"/>
</dbReference>
<dbReference type="PANTHER" id="PTHR35807">
    <property type="entry name" value="TRANSCRIPTIONAL REGULATOR REDD-RELATED"/>
    <property type="match status" value="1"/>
</dbReference>
<gene>
    <name evidence="8" type="ORF">Vau01_028700</name>
</gene>
<protein>
    <submittedName>
        <fullName evidence="8">SARP family transcriptional regulator</fullName>
    </submittedName>
</protein>